<evidence type="ECO:0000313" key="4">
    <source>
        <dbReference type="EMBL" id="SBT47010.1"/>
    </source>
</evidence>
<protein>
    <recommendedName>
        <fullName evidence="6">DUF3893 domain-containing protein</fullName>
    </recommendedName>
</protein>
<evidence type="ECO:0000313" key="5">
    <source>
        <dbReference type="Proteomes" id="UP000198765"/>
    </source>
</evidence>
<keyword evidence="5" id="KW-1185">Reference proteome</keyword>
<evidence type="ECO:0008006" key="6">
    <source>
        <dbReference type="Google" id="ProtNLM"/>
    </source>
</evidence>
<gene>
    <name evidence="4" type="ORF">GA0070621_2781</name>
</gene>
<dbReference type="OrthoDB" id="4561883at2"/>
<sequence>MLATLGYRIPAEHVTDLLGQVTAYPWGDDFAGAWQRLPRTPRRGGAPATPPYRQLLTGLAAVHGQPVRIIDDWQLSDDDRAAGIKGMILTSDPIDPFRLTMCLRTFERQLRKGEDLNTLAPALPSADTTRAFRDHITVAESGTATAPGWLFDSATWAIMARVGSRKLALDDNGPYLALRMDTDGSLLAWDELVSNQWGADYTGYAMLRVTARIITLPRVPDLAVVFDAHLSRINNQWRGSKNAWIERDKPELPVLRVPVKNVPPKTDGGRWTTEVANHAAAIAQACGMERLDLDQDLPPRPGRTRPLVPGPRVHPVGKGPGARLMLRLAEHIARTCPHLEPLEWAKDKHTKVKTPRRQVLTDPKDKGTETTLLVTPDIITGAVAAAGSHRLRLLCLYATSAARHRMVKQLAAIASATATALDDQAVDVHPGLVVSFHRVPELLEHGNRDRVALASDIEVIAKQETGAVVAWVETEYDPKTGKATDDAKNPVRRLLSRLDITAQFLATPPPPTTTTAPRRQPVKATTATTAKADHPAMAAAADLLLRTTGVLHPDLARDILRDFLDGTGHSSVHLVGLHSRLQHSAVDGTAPKLVITATAIHAHQDPHRFWQVRMWSDTANRWVPQPAGIAHFHAGPIGSAQHGRRGAKAVQTRLHVESILDALPAGPVVIMVDAAALRSIYPGLQNHQFAVGALPAVSLTAQRDVAIVRCNTSREVPRPVHRHGGHQPGDPRQPAAPDRYVYQLASSNVWLFPKSSRIYRAKGGSIGARYAPWTLPDNLRHLLKDDWHAYTGTEIAVPQAGIWSERALVLLTARLCDHTITWDDRTLAPMPLHLAIRADLTHPDYRTDDEEANA</sequence>
<evidence type="ECO:0000259" key="3">
    <source>
        <dbReference type="Pfam" id="PF13111"/>
    </source>
</evidence>
<reference evidence="4 5" key="1">
    <citation type="submission" date="2016-06" db="EMBL/GenBank/DDBJ databases">
        <authorList>
            <person name="Kjaerup R.B."/>
            <person name="Dalgaard T.S."/>
            <person name="Juul-Madsen H.R."/>
        </authorList>
    </citation>
    <scope>NUCLEOTIDE SEQUENCE [LARGE SCALE GENOMIC DNA]</scope>
    <source>
        <strain evidence="4 5">DSM 45248</strain>
    </source>
</reference>
<feature type="region of interest" description="Disordered" evidence="1">
    <location>
        <begin position="293"/>
        <end position="318"/>
    </location>
</feature>
<dbReference type="InterPro" id="IPR024996">
    <property type="entry name" value="RNaseH_pPIWI_RE"/>
</dbReference>
<evidence type="ECO:0000259" key="2">
    <source>
        <dbReference type="Pfam" id="PF13032"/>
    </source>
</evidence>
<dbReference type="EMBL" id="LT594324">
    <property type="protein sequence ID" value="SBT47010.1"/>
    <property type="molecule type" value="Genomic_DNA"/>
</dbReference>
<dbReference type="PATRIC" id="fig|299146.4.peg.2882"/>
<evidence type="ECO:0000256" key="1">
    <source>
        <dbReference type="SAM" id="MobiDB-lite"/>
    </source>
</evidence>
<dbReference type="AlphaFoldDB" id="A0A1A8ZT10"/>
<feature type="region of interest" description="Disordered" evidence="1">
    <location>
        <begin position="716"/>
        <end position="736"/>
    </location>
</feature>
<dbReference type="InterPro" id="IPR025085">
    <property type="entry name" value="pPIWI_RE_X"/>
</dbReference>
<dbReference type="Pfam" id="PF13111">
    <property type="entry name" value="pPIWI_RE_X"/>
    <property type="match status" value="1"/>
</dbReference>
<proteinExistence type="predicted"/>
<name>A0A1A8ZT10_9ACTN</name>
<feature type="domain" description="pPIWI-RE module N-terminal" evidence="3">
    <location>
        <begin position="7"/>
        <end position="357"/>
    </location>
</feature>
<organism evidence="4 5">
    <name type="scientific">Micromonospora narathiwatensis</name>
    <dbReference type="NCBI Taxonomy" id="299146"/>
    <lineage>
        <taxon>Bacteria</taxon>
        <taxon>Bacillati</taxon>
        <taxon>Actinomycetota</taxon>
        <taxon>Actinomycetes</taxon>
        <taxon>Micromonosporales</taxon>
        <taxon>Micromonosporaceae</taxon>
        <taxon>Micromonospora</taxon>
    </lineage>
</organism>
<dbReference type="Proteomes" id="UP000198765">
    <property type="component" value="Chromosome I"/>
</dbReference>
<feature type="domain" description="pPIWI-RE RNaseH" evidence="2">
    <location>
        <begin position="574"/>
        <end position="844"/>
    </location>
</feature>
<accession>A0A1A8ZT10</accession>
<dbReference type="Pfam" id="PF13032">
    <property type="entry name" value="RNaseH_pPIWI_RE"/>
    <property type="match status" value="1"/>
</dbReference>
<dbReference type="RefSeq" id="WP_091195413.1">
    <property type="nucleotide sequence ID" value="NZ_LT594324.1"/>
</dbReference>